<feature type="domain" description="Phosphoribosyltransferase" evidence="1">
    <location>
        <begin position="10"/>
        <end position="188"/>
    </location>
</feature>
<proteinExistence type="predicted"/>
<dbReference type="CDD" id="cd06223">
    <property type="entry name" value="PRTases_typeI"/>
    <property type="match status" value="1"/>
</dbReference>
<dbReference type="InterPro" id="IPR029057">
    <property type="entry name" value="PRTase-like"/>
</dbReference>
<dbReference type="EMBL" id="BOMQ01000095">
    <property type="protein sequence ID" value="GIE54117.1"/>
    <property type="molecule type" value="Genomic_DNA"/>
</dbReference>
<evidence type="ECO:0000313" key="2">
    <source>
        <dbReference type="EMBL" id="GIE54117.1"/>
    </source>
</evidence>
<comment type="caution">
    <text evidence="2">The sequence shown here is derived from an EMBL/GenBank/DDBJ whole genome shotgun (WGS) entry which is preliminary data.</text>
</comment>
<gene>
    <name evidence="2" type="ORF">Ani05nite_76510</name>
</gene>
<accession>A0A919JRI2</accession>
<name>A0A919JRI2_9ACTN</name>
<organism evidence="2 3">
    <name type="scientific">Actinoplanes nipponensis</name>
    <dbReference type="NCBI Taxonomy" id="135950"/>
    <lineage>
        <taxon>Bacteria</taxon>
        <taxon>Bacillati</taxon>
        <taxon>Actinomycetota</taxon>
        <taxon>Actinomycetes</taxon>
        <taxon>Micromonosporales</taxon>
        <taxon>Micromonosporaceae</taxon>
        <taxon>Actinoplanes</taxon>
    </lineage>
</organism>
<dbReference type="Pfam" id="PF00156">
    <property type="entry name" value="Pribosyltran"/>
    <property type="match status" value="1"/>
</dbReference>
<dbReference type="Gene3D" id="3.40.50.2020">
    <property type="match status" value="1"/>
</dbReference>
<evidence type="ECO:0000259" key="1">
    <source>
        <dbReference type="Pfam" id="PF00156"/>
    </source>
</evidence>
<dbReference type="Gene3D" id="3.30.1310.20">
    <property type="entry name" value="PRTase-like"/>
    <property type="match status" value="1"/>
</dbReference>
<dbReference type="AlphaFoldDB" id="A0A919JRI2"/>
<reference evidence="2" key="1">
    <citation type="submission" date="2021-01" db="EMBL/GenBank/DDBJ databases">
        <title>Whole genome shotgun sequence of Actinoplanes nipponensis NBRC 14063.</title>
        <authorList>
            <person name="Komaki H."/>
            <person name="Tamura T."/>
        </authorList>
    </citation>
    <scope>NUCLEOTIDE SEQUENCE</scope>
    <source>
        <strain evidence="2">NBRC 14063</strain>
    </source>
</reference>
<protein>
    <recommendedName>
        <fullName evidence="1">Phosphoribosyltransferase domain-containing protein</fullName>
    </recommendedName>
</protein>
<keyword evidence="3" id="KW-1185">Reference proteome</keyword>
<dbReference type="Proteomes" id="UP000647172">
    <property type="component" value="Unassembled WGS sequence"/>
</dbReference>
<dbReference type="InterPro" id="IPR000836">
    <property type="entry name" value="PRTase_dom"/>
</dbReference>
<dbReference type="SUPFAM" id="SSF53271">
    <property type="entry name" value="PRTase-like"/>
    <property type="match status" value="1"/>
</dbReference>
<sequence length="219" mass="22803">MAFRDGADAGRRLAGALTQLRDDNVVVLGLPRGGVPVAAEVARELRAPLDVIVVRKVGVPWQPELAMGAVGEGGIGVVDAGVTRLTGVDPQQVRAAQAGARAELRDRARALRGHRPPVDLTGRTAVIVDDGVATGSTARAACWVARLQGAVRVVLAVPVAPPDAVRALSEVADEVVCLLEPADFGAVGRFYDDFRPVPDAEVLDLLDHASPGRRSGRPG</sequence>
<evidence type="ECO:0000313" key="3">
    <source>
        <dbReference type="Proteomes" id="UP000647172"/>
    </source>
</evidence>